<dbReference type="Proteomes" id="UP001177021">
    <property type="component" value="Unassembled WGS sequence"/>
</dbReference>
<evidence type="ECO:0000313" key="2">
    <source>
        <dbReference type="Proteomes" id="UP001177021"/>
    </source>
</evidence>
<organism evidence="1 2">
    <name type="scientific">Trifolium pratense</name>
    <name type="common">Red clover</name>
    <dbReference type="NCBI Taxonomy" id="57577"/>
    <lineage>
        <taxon>Eukaryota</taxon>
        <taxon>Viridiplantae</taxon>
        <taxon>Streptophyta</taxon>
        <taxon>Embryophyta</taxon>
        <taxon>Tracheophyta</taxon>
        <taxon>Spermatophyta</taxon>
        <taxon>Magnoliopsida</taxon>
        <taxon>eudicotyledons</taxon>
        <taxon>Gunneridae</taxon>
        <taxon>Pentapetalae</taxon>
        <taxon>rosids</taxon>
        <taxon>fabids</taxon>
        <taxon>Fabales</taxon>
        <taxon>Fabaceae</taxon>
        <taxon>Papilionoideae</taxon>
        <taxon>50 kb inversion clade</taxon>
        <taxon>NPAAA clade</taxon>
        <taxon>Hologalegina</taxon>
        <taxon>IRL clade</taxon>
        <taxon>Trifolieae</taxon>
        <taxon>Trifolium</taxon>
    </lineage>
</organism>
<evidence type="ECO:0000313" key="1">
    <source>
        <dbReference type="EMBL" id="CAJ2668190.1"/>
    </source>
</evidence>
<name>A0ACB0LFP4_TRIPR</name>
<proteinExistence type="predicted"/>
<accession>A0ACB0LFP4</accession>
<reference evidence="1" key="1">
    <citation type="submission" date="2023-10" db="EMBL/GenBank/DDBJ databases">
        <authorList>
            <person name="Rodriguez Cubillos JULIANA M."/>
            <person name="De Vega J."/>
        </authorList>
    </citation>
    <scope>NUCLEOTIDE SEQUENCE</scope>
</reference>
<comment type="caution">
    <text evidence="1">The sequence shown here is derived from an EMBL/GenBank/DDBJ whole genome shotgun (WGS) entry which is preliminary data.</text>
</comment>
<protein>
    <submittedName>
        <fullName evidence="1">Uncharacterized protein</fullName>
    </submittedName>
</protein>
<sequence length="68" mass="8031">MRRFSASFSSHQQQPCSIFSMLHFLLFSKFILPSSSFYFFFLYARLRTPSSLKIHSSIFKFLFFASSV</sequence>
<gene>
    <name evidence="1" type="ORF">MILVUS5_LOCUS32635</name>
</gene>
<keyword evidence="2" id="KW-1185">Reference proteome</keyword>
<dbReference type="EMBL" id="CASHSV030000513">
    <property type="protein sequence ID" value="CAJ2668190.1"/>
    <property type="molecule type" value="Genomic_DNA"/>
</dbReference>